<name>A0A5C8EG98_9SPIR</name>
<dbReference type="Pfam" id="PF07751">
    <property type="entry name" value="Abi_2"/>
    <property type="match status" value="1"/>
</dbReference>
<protein>
    <submittedName>
        <fullName evidence="1">Abi family protein</fullName>
    </submittedName>
</protein>
<evidence type="ECO:0000313" key="1">
    <source>
        <dbReference type="EMBL" id="TXJ36753.1"/>
    </source>
</evidence>
<dbReference type="InterPro" id="IPR011664">
    <property type="entry name" value="Abi_system_AbiD/AbiF-like"/>
</dbReference>
<comment type="caution">
    <text evidence="1">The sequence shown here is derived from an EMBL/GenBank/DDBJ whole genome shotgun (WGS) entry which is preliminary data.</text>
</comment>
<sequence length="117" mass="14192">MEISANNSKELFILHYKEKYNDFPKLPIWMSVEIMSLGILSKFYLFSEKRYKEEVSQKMCLNHYKYLEKLLHSITIIRNKCAHHSRLLCISLNKLKFPKQNKEKLKYYSNWINNIVE</sequence>
<reference evidence="1 2" key="1">
    <citation type="journal article" date="1992" name="Lakartidningen">
        <title>[Penicillin V and not amoxicillin is the first choice preparation in acute otitis].</title>
        <authorList>
            <person name="Kamme C."/>
            <person name="Lundgren K."/>
            <person name="Prellner K."/>
        </authorList>
    </citation>
    <scope>NUCLEOTIDE SEQUENCE [LARGE SCALE GENOMIC DNA]</scope>
    <source>
        <strain evidence="1 2">PC3997IV</strain>
    </source>
</reference>
<organism evidence="1 2">
    <name type="scientific">Brachyspira aalborgi</name>
    <dbReference type="NCBI Taxonomy" id="29522"/>
    <lineage>
        <taxon>Bacteria</taxon>
        <taxon>Pseudomonadati</taxon>
        <taxon>Spirochaetota</taxon>
        <taxon>Spirochaetia</taxon>
        <taxon>Brachyspirales</taxon>
        <taxon>Brachyspiraceae</taxon>
        <taxon>Brachyspira</taxon>
    </lineage>
</organism>
<proteinExistence type="predicted"/>
<evidence type="ECO:0000313" key="2">
    <source>
        <dbReference type="Proteomes" id="UP000325002"/>
    </source>
</evidence>
<dbReference type="AlphaFoldDB" id="A0A5C8EG98"/>
<accession>A0A5C8EG98</accession>
<gene>
    <name evidence="1" type="ORF">EPJ81_10465</name>
</gene>
<dbReference type="Proteomes" id="UP000325002">
    <property type="component" value="Unassembled WGS sequence"/>
</dbReference>
<dbReference type="EMBL" id="SAYD01000021">
    <property type="protein sequence ID" value="TXJ36753.1"/>
    <property type="molecule type" value="Genomic_DNA"/>
</dbReference>